<organism evidence="5">
    <name type="scientific">Fusarium oxysporum f. sp. cepae</name>
    <dbReference type="NCBI Taxonomy" id="396571"/>
    <lineage>
        <taxon>Eukaryota</taxon>
        <taxon>Fungi</taxon>
        <taxon>Dikarya</taxon>
        <taxon>Ascomycota</taxon>
        <taxon>Pezizomycotina</taxon>
        <taxon>Sordariomycetes</taxon>
        <taxon>Hypocreomycetidae</taxon>
        <taxon>Hypocreales</taxon>
        <taxon>Nectriaceae</taxon>
        <taxon>Fusarium</taxon>
        <taxon>Fusarium oxysporum species complex</taxon>
    </lineage>
</organism>
<dbReference type="EMBL" id="MRCU01000004">
    <property type="protein sequence ID" value="RKK20229.1"/>
    <property type="molecule type" value="Genomic_DNA"/>
</dbReference>
<dbReference type="AlphaFoldDB" id="A0A3L6NQ70"/>
<dbReference type="GO" id="GO:0071949">
    <property type="term" value="F:FAD binding"/>
    <property type="evidence" value="ECO:0007669"/>
    <property type="project" value="InterPro"/>
</dbReference>
<gene>
    <name evidence="5" type="ORF">BFJ65_g6928</name>
</gene>
<proteinExistence type="predicted"/>
<feature type="domain" description="FAD-binding" evidence="4">
    <location>
        <begin position="21"/>
        <end position="151"/>
    </location>
</feature>
<dbReference type="Gene3D" id="3.50.50.60">
    <property type="entry name" value="FAD/NAD(P)-binding domain"/>
    <property type="match status" value="1"/>
</dbReference>
<evidence type="ECO:0000313" key="5">
    <source>
        <dbReference type="EMBL" id="RKK20229.1"/>
    </source>
</evidence>
<keyword evidence="1" id="KW-0285">Flavoprotein</keyword>
<evidence type="ECO:0000256" key="2">
    <source>
        <dbReference type="ARBA" id="ARBA00022827"/>
    </source>
</evidence>
<name>A0A3L6NQ70_FUSOX</name>
<protein>
    <recommendedName>
        <fullName evidence="4">FAD-binding domain-containing protein</fullName>
    </recommendedName>
</protein>
<keyword evidence="3" id="KW-0560">Oxidoreductase</keyword>
<dbReference type="Proteomes" id="UP000270866">
    <property type="component" value="Chromosome 7"/>
</dbReference>
<dbReference type="Pfam" id="PF01494">
    <property type="entry name" value="FAD_binding_3"/>
    <property type="match status" value="1"/>
</dbReference>
<dbReference type="InterPro" id="IPR002938">
    <property type="entry name" value="FAD-bd"/>
</dbReference>
<evidence type="ECO:0000256" key="3">
    <source>
        <dbReference type="ARBA" id="ARBA00023002"/>
    </source>
</evidence>
<dbReference type="GO" id="GO:0016491">
    <property type="term" value="F:oxidoreductase activity"/>
    <property type="evidence" value="ECO:0007669"/>
    <property type="project" value="UniProtKB-KW"/>
</dbReference>
<comment type="caution">
    <text evidence="5">The sequence shown here is derived from an EMBL/GenBank/DDBJ whole genome shotgun (WGS) entry which is preliminary data.</text>
</comment>
<keyword evidence="2" id="KW-0274">FAD</keyword>
<sequence>MEVVPVASCKPTSYRNWVFKSLVIEHYAERLGAPKAQALSPRSLKICRQFGLDVDHIRNLGTPRDNAYWVNFLTTLSGEVLGQLIYERMYKGVLDYTPEVIHNIAQPDFKDYLGERLSNKYRVDIQKGVPFVSLAQSKVTVTTVVEGRATGN</sequence>
<reference evidence="5" key="1">
    <citation type="journal article" date="2018" name="Sci. Rep.">
        <title>Characterisation of pathogen-specific regions and novel effector candidates in Fusarium oxysporum f. sp. cepae.</title>
        <authorList>
            <person name="Armitage A.D."/>
            <person name="Taylor A."/>
            <person name="Sobczyk M.K."/>
            <person name="Baxter L."/>
            <person name="Greenfield B.P."/>
            <person name="Bates H.J."/>
            <person name="Wilson F."/>
            <person name="Jackson A.C."/>
            <person name="Ott S."/>
            <person name="Harrison R.J."/>
            <person name="Clarkson J.P."/>
        </authorList>
    </citation>
    <scope>NUCLEOTIDE SEQUENCE [LARGE SCALE GENOMIC DNA]</scope>
    <source>
        <strain evidence="5">FoC_Fus2</strain>
    </source>
</reference>
<evidence type="ECO:0000259" key="4">
    <source>
        <dbReference type="Pfam" id="PF01494"/>
    </source>
</evidence>
<accession>A0A3L6NQ70</accession>
<dbReference type="Gene3D" id="3.30.9.10">
    <property type="entry name" value="D-Amino Acid Oxidase, subunit A, domain 2"/>
    <property type="match status" value="1"/>
</dbReference>
<evidence type="ECO:0000256" key="1">
    <source>
        <dbReference type="ARBA" id="ARBA00022630"/>
    </source>
</evidence>
<dbReference type="InterPro" id="IPR036188">
    <property type="entry name" value="FAD/NAD-bd_sf"/>
</dbReference>